<evidence type="ECO:0000256" key="5">
    <source>
        <dbReference type="SAM" id="Coils"/>
    </source>
</evidence>
<dbReference type="Gene3D" id="3.40.50.300">
    <property type="entry name" value="P-loop containing nucleotide triphosphate hydrolases"/>
    <property type="match status" value="1"/>
</dbReference>
<dbReference type="GO" id="GO:0043139">
    <property type="term" value="F:5'-3' DNA helicase activity"/>
    <property type="evidence" value="ECO:0007669"/>
    <property type="project" value="UniProtKB-EC"/>
</dbReference>
<dbReference type="Pfam" id="PF01935">
    <property type="entry name" value="DUF87"/>
    <property type="match status" value="1"/>
</dbReference>
<accession>A0A3S3RFK0</accession>
<keyword evidence="5" id="KW-0175">Coiled coil</keyword>
<comment type="catalytic activity">
    <reaction evidence="3">
        <text>ATP + H2O = ADP + phosphate + H(+)</text>
        <dbReference type="Rhea" id="RHEA:13065"/>
        <dbReference type="ChEBI" id="CHEBI:15377"/>
        <dbReference type="ChEBI" id="CHEBI:15378"/>
        <dbReference type="ChEBI" id="CHEBI:30616"/>
        <dbReference type="ChEBI" id="CHEBI:43474"/>
        <dbReference type="ChEBI" id="CHEBI:456216"/>
        <dbReference type="EC" id="5.6.2.3"/>
    </reaction>
</comment>
<dbReference type="GO" id="GO:0043138">
    <property type="term" value="F:3'-5' DNA helicase activity"/>
    <property type="evidence" value="ECO:0007669"/>
    <property type="project" value="UniProtKB-EC"/>
</dbReference>
<proteinExistence type="inferred from homology"/>
<dbReference type="PANTHER" id="PTHR42957:SF1">
    <property type="entry name" value="HELICASE MJ1565-RELATED"/>
    <property type="match status" value="1"/>
</dbReference>
<dbReference type="SUPFAM" id="SSF52540">
    <property type="entry name" value="P-loop containing nucleoside triphosphate hydrolases"/>
    <property type="match status" value="1"/>
</dbReference>
<evidence type="ECO:0000259" key="6">
    <source>
        <dbReference type="SMART" id="SM00382"/>
    </source>
</evidence>
<evidence type="ECO:0000256" key="1">
    <source>
        <dbReference type="ARBA" id="ARBA00007816"/>
    </source>
</evidence>
<name>A0A3S3RFK0_METS7</name>
<evidence type="ECO:0000256" key="4">
    <source>
        <dbReference type="ARBA" id="ARBA00048988"/>
    </source>
</evidence>
<dbReference type="Proteomes" id="UP000288215">
    <property type="component" value="Unassembled WGS sequence"/>
</dbReference>
<dbReference type="EMBL" id="RXGA01000001">
    <property type="protein sequence ID" value="RWX74324.1"/>
    <property type="molecule type" value="Genomic_DNA"/>
</dbReference>
<evidence type="ECO:0000313" key="8">
    <source>
        <dbReference type="Proteomes" id="UP000288215"/>
    </source>
</evidence>
<protein>
    <recommendedName>
        <fullName evidence="6">AAA+ ATPase domain-containing protein</fullName>
    </recommendedName>
</protein>
<dbReference type="InterPro" id="IPR002789">
    <property type="entry name" value="HerA_central"/>
</dbReference>
<sequence>MLLWVAFNKSAIHTTTTINQVCEVHDVSSWSVGRIEGTAGTERFSMVLDRQDIGKNDYVQVKHEGKDFLLIIKEVKRAGDSKLFAECSVIGAPPKTPFIPGSEVLAASEEAIRKGLGICTGEAEGVYIGKLRNLDCRVWLPIKKMTRIFIVGKPGSGKSYTMGVIAEELIKKGIPLVIIDAHGEYSSLKVPSDAPSEEFGVSPRSYSENIVEFANLAFNPGADLDIASLDSTKAEDIVSQMQCTIINLRGLGTEEQYQVVHKVLTKLLEAIMTMQIQPFYLVLDEAHLFAGRNRRDDSSVRQVLEAVQRFSQEGRKFGANMIVMTQRPQLLDMTVRSLSATWIIHRLTDPNDVRIAVESGGLGKDWEADINWLEPGNAVITGDVVERTPLLVRVRERETTHGAPGFNPLDFVSPEELEKMRKRISKLKERLLREGAAAQKGLQPQARIPKSVPSLYLPVNVSESDILGRLKEDRSVDAADLLRSRLTYAPALFAEATVESKRKDPDLHLKERIRRLIPASAGVQPLDWRYESAFGIDAKDVLAQPASPVPPREGDHAQTAAALLDESAIENLKGAFRIFAVSKLTQTVHYHPKLGEFSKPGEAIEDFKARLRAKADSIRAQDESEIKEKYSQQLKEVRSSAAAAKEELASLEKLVDSIKDEIKSLEKERAKAEKDGRSTLKVSQQIQTREVRLARLEQRLAKAREEIVSLTRKEGEIQEMIRGETKRVAQELETLLNEPLANLVFQPKPEEVTVEAMQVVWIPRIEALFRVSFHGEERDFRMEWNAVNGWGKFGECAECGKQITALDGPIFCYTCGEIFCAEHLVGCSLCGRASCSAHAWKCPECGKQFCSDEPYVECAACGKRICTGCAKVCRDCGEGKGYCSGHVKRCGVCGGTYCLDHYDKHIGHCKKCGRELCVIEQVKCAACGETFCESHVSKCSACGEEVCGEHSWACSACGKPFCKKELPYLCKVCGKPFCNQCTSVCSVCGERVCREHMRKCPECGRTVCPDCMVERKRLGIFKRSVCSHCAQR</sequence>
<dbReference type="PANTHER" id="PTHR42957">
    <property type="entry name" value="HELICASE MJ1565-RELATED"/>
    <property type="match status" value="1"/>
</dbReference>
<feature type="coiled-coil region" evidence="5">
    <location>
        <begin position="627"/>
        <end position="720"/>
    </location>
</feature>
<feature type="domain" description="AAA+ ATPase" evidence="6">
    <location>
        <begin position="144"/>
        <end position="349"/>
    </location>
</feature>
<dbReference type="InterPro" id="IPR008571">
    <property type="entry name" value="HerA-like"/>
</dbReference>
<dbReference type="CDD" id="cd00065">
    <property type="entry name" value="FYVE_like_SF"/>
    <property type="match status" value="1"/>
</dbReference>
<comment type="caution">
    <text evidence="7">The sequence shown here is derived from an EMBL/GenBank/DDBJ whole genome shotgun (WGS) entry which is preliminary data.</text>
</comment>
<comment type="catalytic activity">
    <reaction evidence="2">
        <text>Couples ATP hydrolysis with the unwinding of duplex DNA by translocating in the 3'-5' direction.</text>
        <dbReference type="EC" id="5.6.2.4"/>
    </reaction>
</comment>
<evidence type="ECO:0000313" key="7">
    <source>
        <dbReference type="EMBL" id="RWX74324.1"/>
    </source>
</evidence>
<reference evidence="7 8" key="1">
    <citation type="submission" date="2018-12" db="EMBL/GenBank/DDBJ databases">
        <title>The complete genome of the methanogenic archaea of the candidate phylum Verstraetearchaeota, obtained from the metagenome of underground thermal water.</title>
        <authorList>
            <person name="Kadnikov V.V."/>
            <person name="Mardanov A.V."/>
            <person name="Beletsky A.V."/>
            <person name="Karnachuk O.V."/>
            <person name="Ravin N.V."/>
        </authorList>
    </citation>
    <scope>NUCLEOTIDE SEQUENCE [LARGE SCALE GENOMIC DNA]</scope>
    <source>
        <strain evidence="7">Ch88</strain>
    </source>
</reference>
<organism evidence="7 8">
    <name type="scientific">Methanosuratincola subterraneus</name>
    <dbReference type="NCBI Taxonomy" id="2593994"/>
    <lineage>
        <taxon>Archaea</taxon>
        <taxon>Thermoproteota</taxon>
        <taxon>Methanosuratincolia</taxon>
        <taxon>Candidatus Methanomethylicales</taxon>
        <taxon>Candidatus Methanomethylicaceae</taxon>
        <taxon>Candidatus Methanosuratincola (ex Vanwonterghem et al. 2016)</taxon>
    </lineage>
</organism>
<dbReference type="SMART" id="SM00382">
    <property type="entry name" value="AAA"/>
    <property type="match status" value="1"/>
</dbReference>
<dbReference type="InterPro" id="IPR003593">
    <property type="entry name" value="AAA+_ATPase"/>
</dbReference>
<dbReference type="AlphaFoldDB" id="A0A3S3RFK0"/>
<dbReference type="InterPro" id="IPR027417">
    <property type="entry name" value="P-loop_NTPase"/>
</dbReference>
<evidence type="ECO:0000256" key="3">
    <source>
        <dbReference type="ARBA" id="ARBA00048954"/>
    </source>
</evidence>
<comment type="similarity">
    <text evidence="1">Belongs to the HerA family.</text>
</comment>
<comment type="catalytic activity">
    <reaction evidence="4">
        <text>ATP + H2O = ADP + phosphate + H(+)</text>
        <dbReference type="Rhea" id="RHEA:13065"/>
        <dbReference type="ChEBI" id="CHEBI:15377"/>
        <dbReference type="ChEBI" id="CHEBI:15378"/>
        <dbReference type="ChEBI" id="CHEBI:30616"/>
        <dbReference type="ChEBI" id="CHEBI:43474"/>
        <dbReference type="ChEBI" id="CHEBI:456216"/>
        <dbReference type="EC" id="5.6.2.4"/>
    </reaction>
</comment>
<gene>
    <name evidence="7" type="ORF">Metus_0349</name>
</gene>
<evidence type="ECO:0000256" key="2">
    <source>
        <dbReference type="ARBA" id="ARBA00034617"/>
    </source>
</evidence>